<dbReference type="Proteomes" id="UP000426444">
    <property type="component" value="Chromosome"/>
</dbReference>
<organism evidence="1 2">
    <name type="scientific">Candidatus Syntrophocurvum alkaliphilum</name>
    <dbReference type="NCBI Taxonomy" id="2293317"/>
    <lineage>
        <taxon>Bacteria</taxon>
        <taxon>Bacillati</taxon>
        <taxon>Bacillota</taxon>
        <taxon>Clostridia</taxon>
        <taxon>Eubacteriales</taxon>
        <taxon>Syntrophomonadaceae</taxon>
        <taxon>Candidatus Syntrophocurvum</taxon>
    </lineage>
</organism>
<protein>
    <submittedName>
        <fullName evidence="1">Uncharacterized protein</fullName>
    </submittedName>
</protein>
<accession>A0A6I6DED2</accession>
<gene>
    <name evidence="1" type="ORF">SYNTR_0934</name>
</gene>
<dbReference type="OrthoDB" id="1666638at2"/>
<reference evidence="2" key="1">
    <citation type="journal article" date="2019" name="Microbiology">
        <title>Complete Genome Sequence of an Uncultured Bacterium of the Candidate Phylum Bipolaricaulota.</title>
        <authorList>
            <person name="Kadnikov V.V."/>
            <person name="Mardanov A.V."/>
            <person name="Beletsky A.V."/>
            <person name="Frank Y.A."/>
            <person name="Karnachuk O.V."/>
            <person name="Ravin N.V."/>
        </authorList>
    </citation>
    <scope>NUCLEOTIDE SEQUENCE [LARGE SCALE GENOMIC DNA]</scope>
</reference>
<evidence type="ECO:0000313" key="2">
    <source>
        <dbReference type="Proteomes" id="UP000426444"/>
    </source>
</evidence>
<proteinExistence type="predicted"/>
<sequence>MFYVKARFNDVVEITTEIHDDNVFGICPDCGCEVNVDLVEILNSKYGDLNGTAVYCLKCSKSGMEGGI</sequence>
<dbReference type="AlphaFoldDB" id="A0A6I6DED2"/>
<keyword evidence="2" id="KW-1185">Reference proteome</keyword>
<evidence type="ECO:0000313" key="1">
    <source>
        <dbReference type="EMBL" id="QGT99527.1"/>
    </source>
</evidence>
<name>A0A6I6DED2_9FIRM</name>
<dbReference type="EMBL" id="CP046457">
    <property type="protein sequence ID" value="QGT99527.1"/>
    <property type="molecule type" value="Genomic_DNA"/>
</dbReference>
<dbReference type="RefSeq" id="WP_156203415.1">
    <property type="nucleotide sequence ID" value="NZ_CP046457.1"/>
</dbReference>
<dbReference type="KEGG" id="salq:SYNTR_0934"/>